<reference evidence="1" key="1">
    <citation type="submission" date="2023-07" db="EMBL/GenBank/DDBJ databases">
        <title>draft genome sequence of fig (Ficus carica).</title>
        <authorList>
            <person name="Takahashi T."/>
            <person name="Nishimura K."/>
        </authorList>
    </citation>
    <scope>NUCLEOTIDE SEQUENCE</scope>
</reference>
<evidence type="ECO:0000313" key="3">
    <source>
        <dbReference type="EMBL" id="GMN74588.1"/>
    </source>
</evidence>
<evidence type="ECO:0000313" key="5">
    <source>
        <dbReference type="Proteomes" id="UP001187192"/>
    </source>
</evidence>
<proteinExistence type="predicted"/>
<dbReference type="EMBL" id="BTGU01013521">
    <property type="protein sequence ID" value="GMN74588.1"/>
    <property type="molecule type" value="Genomic_DNA"/>
</dbReference>
<comment type="caution">
    <text evidence="1">The sequence shown here is derived from an EMBL/GenBank/DDBJ whole genome shotgun (WGS) entry which is preliminary data.</text>
</comment>
<name>A0AA88EME7_FICCA</name>
<dbReference type="EMBL" id="BTGU01013520">
    <property type="protein sequence ID" value="GMN74584.1"/>
    <property type="molecule type" value="Genomic_DNA"/>
</dbReference>
<dbReference type="AlphaFoldDB" id="A0AA88EME7"/>
<gene>
    <name evidence="1" type="ORF">TIFTF001_053874</name>
    <name evidence="2" type="ORF">TIFTF001_053875</name>
    <name evidence="3" type="ORF">TIFTF001_053877</name>
    <name evidence="4" type="ORF">TIFTF001_053878</name>
</gene>
<evidence type="ECO:0000313" key="4">
    <source>
        <dbReference type="EMBL" id="GMN74593.1"/>
    </source>
</evidence>
<dbReference type="Proteomes" id="UP001187192">
    <property type="component" value="Unassembled WGS sequence"/>
</dbReference>
<dbReference type="PANTHER" id="PTHR47292">
    <property type="entry name" value="TRANSCRIPTION ELONGATION FACTOR (TFIIS) FAMILY PROTEIN-RELATED"/>
    <property type="match status" value="1"/>
</dbReference>
<sequence>MSLDIQSCKLSKIHAMETATCTDLKSDLKEPAFGSLRPGTATCNPQDKLEKTISHGKRSDTDEVSETLGVRARKSEKNDISKSNLFKKGNEKVDVCCKEEVLYTHVDAVDVAATVAGEMEQDFEASGSSSSNEGRNNGMLRQSYVDSVDSNRKSCLTETGSLIQQCKGQEPLPEMGAKVIHEVNGGLQGQELSCETTKSVGLSSCGHHSKFDLNEDVLEHDVEYLGQSGKEIASKFVGSVSKPKPVMAKPGIPLDFLAPNVKKEGNVGGWRASTNSSAFQPTSVTKNCNEKKVMPTSDENDREMHWVVKRIDLNLAATGADFDVELLQDEPAVTELSITSNTEVGSAQARKLDIDLNCVSGNDDDCHQSPLRTSFPKPSVRDFDLNDSPTSVETCNVACQPSQGPQALRKMGSDCPLVSSVENAKHQDLRSFRSPYSADLCSMPGFIPGHVQPFLVAAPNMLPSNEQLQRVAFLQPQLSYAQPPLNAFRVDPKDGESPTVGTHTLIPYVVDPHATTIMSQVFGSGGVSAFPNHVFPVPHGSSPDNIAIARSNLDAYNGVNALENVNRGANSGQLCMPSSNSTVEEQMRSFQRVAVPAAGVKRKEPEGGWNSPQFSFRQMTAWR</sequence>
<dbReference type="EMBL" id="BTGU01013522">
    <property type="protein sequence ID" value="GMN74593.1"/>
    <property type="molecule type" value="Genomic_DNA"/>
</dbReference>
<accession>A0AA88EME7</accession>
<protein>
    <submittedName>
        <fullName evidence="1">Uncharacterized protein</fullName>
    </submittedName>
</protein>
<dbReference type="EMBL" id="BTGU01013519">
    <property type="protein sequence ID" value="GMN74581.1"/>
    <property type="molecule type" value="Genomic_DNA"/>
</dbReference>
<dbReference type="PANTHER" id="PTHR47292:SF3">
    <property type="entry name" value="PROTEIN WAVE"/>
    <property type="match status" value="1"/>
</dbReference>
<organism evidence="1 5">
    <name type="scientific">Ficus carica</name>
    <name type="common">Common fig</name>
    <dbReference type="NCBI Taxonomy" id="3494"/>
    <lineage>
        <taxon>Eukaryota</taxon>
        <taxon>Viridiplantae</taxon>
        <taxon>Streptophyta</taxon>
        <taxon>Embryophyta</taxon>
        <taxon>Tracheophyta</taxon>
        <taxon>Spermatophyta</taxon>
        <taxon>Magnoliopsida</taxon>
        <taxon>eudicotyledons</taxon>
        <taxon>Gunneridae</taxon>
        <taxon>Pentapetalae</taxon>
        <taxon>rosids</taxon>
        <taxon>fabids</taxon>
        <taxon>Rosales</taxon>
        <taxon>Moraceae</taxon>
        <taxon>Ficeae</taxon>
        <taxon>Ficus</taxon>
    </lineage>
</organism>
<keyword evidence="5" id="KW-1185">Reference proteome</keyword>
<evidence type="ECO:0000313" key="2">
    <source>
        <dbReference type="EMBL" id="GMN74584.1"/>
    </source>
</evidence>
<evidence type="ECO:0000313" key="1">
    <source>
        <dbReference type="EMBL" id="GMN74581.1"/>
    </source>
</evidence>